<evidence type="ECO:0000256" key="1">
    <source>
        <dbReference type="SAM" id="MobiDB-lite"/>
    </source>
</evidence>
<gene>
    <name evidence="2" type="ORF">AAFF_G00082540</name>
</gene>
<reference evidence="2" key="1">
    <citation type="journal article" date="2023" name="Science">
        <title>Genome structures resolve the early diversification of teleost fishes.</title>
        <authorList>
            <person name="Parey E."/>
            <person name="Louis A."/>
            <person name="Montfort J."/>
            <person name="Bouchez O."/>
            <person name="Roques C."/>
            <person name="Iampietro C."/>
            <person name="Lluch J."/>
            <person name="Castinel A."/>
            <person name="Donnadieu C."/>
            <person name="Desvignes T."/>
            <person name="Floi Bucao C."/>
            <person name="Jouanno E."/>
            <person name="Wen M."/>
            <person name="Mejri S."/>
            <person name="Dirks R."/>
            <person name="Jansen H."/>
            <person name="Henkel C."/>
            <person name="Chen W.J."/>
            <person name="Zahm M."/>
            <person name="Cabau C."/>
            <person name="Klopp C."/>
            <person name="Thompson A.W."/>
            <person name="Robinson-Rechavi M."/>
            <person name="Braasch I."/>
            <person name="Lecointre G."/>
            <person name="Bobe J."/>
            <person name="Postlethwait J.H."/>
            <person name="Berthelot C."/>
            <person name="Roest Crollius H."/>
            <person name="Guiguen Y."/>
        </authorList>
    </citation>
    <scope>NUCLEOTIDE SEQUENCE</scope>
    <source>
        <strain evidence="2">NC1722</strain>
    </source>
</reference>
<keyword evidence="3" id="KW-1185">Reference proteome</keyword>
<protein>
    <submittedName>
        <fullName evidence="2">Uncharacterized protein</fullName>
    </submittedName>
</protein>
<evidence type="ECO:0000313" key="3">
    <source>
        <dbReference type="Proteomes" id="UP001221898"/>
    </source>
</evidence>
<dbReference type="Proteomes" id="UP001221898">
    <property type="component" value="Unassembled WGS sequence"/>
</dbReference>
<feature type="region of interest" description="Disordered" evidence="1">
    <location>
        <begin position="1"/>
        <end position="35"/>
    </location>
</feature>
<dbReference type="AlphaFoldDB" id="A0AAD7T3J7"/>
<dbReference type="EMBL" id="JAINUG010000015">
    <property type="protein sequence ID" value="KAJ8413747.1"/>
    <property type="molecule type" value="Genomic_DNA"/>
</dbReference>
<name>A0AAD7T3J7_9TELE</name>
<sequence length="109" mass="11981">MHAGQPPVRARTQDSGGPGVRPPESEVVGGPENDYPHRLQERLKVVHDFTCQAQAGSGVRQKRAYNTWCRDQVLYRVRMPGWGQEVVCLTSRSAGPVLTPGTARCRGGR</sequence>
<comment type="caution">
    <text evidence="2">The sequence shown here is derived from an EMBL/GenBank/DDBJ whole genome shotgun (WGS) entry which is preliminary data.</text>
</comment>
<proteinExistence type="predicted"/>
<organism evidence="2 3">
    <name type="scientific">Aldrovandia affinis</name>
    <dbReference type="NCBI Taxonomy" id="143900"/>
    <lineage>
        <taxon>Eukaryota</taxon>
        <taxon>Metazoa</taxon>
        <taxon>Chordata</taxon>
        <taxon>Craniata</taxon>
        <taxon>Vertebrata</taxon>
        <taxon>Euteleostomi</taxon>
        <taxon>Actinopterygii</taxon>
        <taxon>Neopterygii</taxon>
        <taxon>Teleostei</taxon>
        <taxon>Notacanthiformes</taxon>
        <taxon>Halosauridae</taxon>
        <taxon>Aldrovandia</taxon>
    </lineage>
</organism>
<evidence type="ECO:0000313" key="2">
    <source>
        <dbReference type="EMBL" id="KAJ8413747.1"/>
    </source>
</evidence>
<accession>A0AAD7T3J7</accession>